<dbReference type="Gene3D" id="1.25.40.790">
    <property type="match status" value="1"/>
</dbReference>
<organism evidence="7">
    <name type="scientific">Soboliphyme baturini</name>
    <dbReference type="NCBI Taxonomy" id="241478"/>
    <lineage>
        <taxon>Eukaryota</taxon>
        <taxon>Metazoa</taxon>
        <taxon>Ecdysozoa</taxon>
        <taxon>Nematoda</taxon>
        <taxon>Enoplea</taxon>
        <taxon>Dorylaimia</taxon>
        <taxon>Dioctophymatida</taxon>
        <taxon>Dioctophymatoidea</taxon>
        <taxon>Soboliphymatidae</taxon>
        <taxon>Soboliphyme</taxon>
    </lineage>
</organism>
<dbReference type="Pfam" id="PF25097">
    <property type="entry name" value="ARM_Cnot1"/>
    <property type="match status" value="1"/>
</dbReference>
<dbReference type="Proteomes" id="UP000270296">
    <property type="component" value="Unassembled WGS sequence"/>
</dbReference>
<feature type="domain" description="CCR4-NOT transcription complex subunit 1" evidence="3">
    <location>
        <begin position="30"/>
        <end position="137"/>
    </location>
</feature>
<proteinExistence type="inferred from homology"/>
<evidence type="ECO:0000313" key="7">
    <source>
        <dbReference type="WBParaSite" id="SBAD_0000842201-mRNA-1"/>
    </source>
</evidence>
<reference evidence="7" key="1">
    <citation type="submission" date="2016-06" db="UniProtKB">
        <authorList>
            <consortium name="WormBaseParasite"/>
        </authorList>
    </citation>
    <scope>IDENTIFICATION</scope>
</reference>
<dbReference type="InterPro" id="IPR007196">
    <property type="entry name" value="CCR4-Not_Not1_C"/>
</dbReference>
<sequence>MTCRFVTAPYDAHAVELFDFECFLVSNFADFALEPEENKMRIAAHNMVRSLTAGMAMITCRDPLQFNVQGYLKQAFASALRGYTTEQQRMMEEASQIIAEDNIELAQCYIVKSAAEKALLEIDKRLAHEFEMRRVARAENRQYYDTQMLKIQEERMPPFIRQHVGSITPSQLSVYEEFVRNVPGFKQAISDDLNVPFQTRPWPGGPPIEESELLFQHMLHEVESRLQLAIPSAQPTSGCQALINIREALAIASQNPRDTVSAQGLVQKLVEIILESYIPRSEVEWSTCLRDIFLAAIKGLIQIFGSSWVQKQVTKVLMECRRDCRFNVDAVDILIRSQLVNMVTYDLQLAQSMESGMNYPAVHFAQQLVRLYFVEERGFGVISEPDLSNTIEVLSRIANSQSAAVHEGRNNNLLEMLRALPSDSMFAAAALGPSVASSTAVNNIGRNPLDFSGGYSPATLTTMGAVNHPQAQLTQQTSFLSSNLISPQAGINHAREFCGDDPPGLHEKAEALLRDWVGMFHSPAAQRDQAKAFAAFVTQMHQNGILKSDDMITRFFRNCTEMCVDLCHRFLSDSSLNLTICRTRCFHTLDAYVHLIALLVRNSGEGIYLTKLNLLNKVLGIITGVLLLDQDVRRTDFHPLPFHRILLMLFIELTGASDPLLDPINYQILSTFCNVLHLLRPRKAPCFTYSWMDIIGHRTFLNRLLFIQPPKAWSLYAQLVLDHLHFLSPFLRNLEFQKPVTLVYKGTLRILLVLLHDFPELLCDYHYALCETIPPNCVQLRNLVLSAYPRNMRLPDPFLPSLQVDQLAEISSSPRINVNLAQCIQPLSLKNDLDAYLKNRAPVNFLSELRSKLQYSNEPGRKYDFPLMNAVVLYVGIQAIQAIQSKDQRPNITTIAHTAHMDIFQNLAVDLDTEGKLLNNLILDFLYISCRRYLFFNAIANHLRYPNSHTHYFSCTILYLFAEANSEAIQEQITRILFERLVALRPHPWGLLITFIELIKNPVFKFWSHQFVRCAPEIEKLFESVARSCTAKNLAENS</sequence>
<dbReference type="InterPro" id="IPR040398">
    <property type="entry name" value="Not1"/>
</dbReference>
<dbReference type="GO" id="GO:0000288">
    <property type="term" value="P:nuclear-transcribed mRNA catabolic process, deadenylation-dependent decay"/>
    <property type="evidence" value="ECO:0007669"/>
    <property type="project" value="TreeGrafter"/>
</dbReference>
<dbReference type="EMBL" id="UZAM01011277">
    <property type="protein sequence ID" value="VDP15420.1"/>
    <property type="molecule type" value="Genomic_DNA"/>
</dbReference>
<dbReference type="PANTHER" id="PTHR13162">
    <property type="entry name" value="CCR4-NOT TRANSCRIPTION COMPLEX"/>
    <property type="match status" value="1"/>
</dbReference>
<dbReference type="InterPro" id="IPR024557">
    <property type="entry name" value="CNOT1_dom_4"/>
</dbReference>
<dbReference type="WBParaSite" id="SBAD_0000842201-mRNA-1">
    <property type="protein sequence ID" value="SBAD_0000842201-mRNA-1"/>
    <property type="gene ID" value="SBAD_0000842201"/>
</dbReference>
<comment type="similarity">
    <text evidence="1">Belongs to the CNOT1 family.</text>
</comment>
<dbReference type="FunFam" id="1.25.40.790:FF:000001">
    <property type="entry name" value="Ccr4-not transcription complex subunit 1 isoform"/>
    <property type="match status" value="1"/>
</dbReference>
<evidence type="ECO:0000313" key="5">
    <source>
        <dbReference type="EMBL" id="VDP15420.1"/>
    </source>
</evidence>
<dbReference type="GO" id="GO:0000932">
    <property type="term" value="C:P-body"/>
    <property type="evidence" value="ECO:0007669"/>
    <property type="project" value="TreeGrafter"/>
</dbReference>
<protein>
    <submittedName>
        <fullName evidence="7">Not1 domain-containing protein</fullName>
    </submittedName>
</protein>
<evidence type="ECO:0000259" key="3">
    <source>
        <dbReference type="Pfam" id="PF12842"/>
    </source>
</evidence>
<dbReference type="GO" id="GO:0030015">
    <property type="term" value="C:CCR4-NOT core complex"/>
    <property type="evidence" value="ECO:0007669"/>
    <property type="project" value="InterPro"/>
</dbReference>
<feature type="domain" description="CCR4-NOT transcription complex subunit 1-like NOT1 connector" evidence="4">
    <location>
        <begin position="222"/>
        <end position="419"/>
    </location>
</feature>
<gene>
    <name evidence="5" type="ORF">SBAD_LOCUS8121</name>
</gene>
<dbReference type="Pfam" id="PF04054">
    <property type="entry name" value="Not1"/>
    <property type="match status" value="1"/>
</dbReference>
<evidence type="ECO:0000313" key="6">
    <source>
        <dbReference type="Proteomes" id="UP000270296"/>
    </source>
</evidence>
<evidence type="ECO:0000259" key="2">
    <source>
        <dbReference type="Pfam" id="PF04054"/>
    </source>
</evidence>
<evidence type="ECO:0000259" key="4">
    <source>
        <dbReference type="Pfam" id="PF25097"/>
    </source>
</evidence>
<dbReference type="InterPro" id="IPR055454">
    <property type="entry name" value="CNOT1-like_NOT1_connector"/>
</dbReference>
<name>A0A183IWX4_9BILA</name>
<dbReference type="PANTHER" id="PTHR13162:SF8">
    <property type="entry name" value="CCR4-NOT TRANSCRIPTION COMPLEX SUBUNIT 1"/>
    <property type="match status" value="1"/>
</dbReference>
<dbReference type="Pfam" id="PF12842">
    <property type="entry name" value="DUF3819"/>
    <property type="match status" value="1"/>
</dbReference>
<keyword evidence="6" id="KW-1185">Reference proteome</keyword>
<dbReference type="GO" id="GO:0017148">
    <property type="term" value="P:negative regulation of translation"/>
    <property type="evidence" value="ECO:0007669"/>
    <property type="project" value="InterPro"/>
</dbReference>
<dbReference type="Gene3D" id="1.25.40.800">
    <property type="match status" value="1"/>
</dbReference>
<evidence type="ECO:0000256" key="1">
    <source>
        <dbReference type="ARBA" id="ARBA00025717"/>
    </source>
</evidence>
<dbReference type="FunFam" id="1.25.40.800:FF:000001">
    <property type="entry name" value="CCR4-NOT transcription complex subunit 1"/>
    <property type="match status" value="1"/>
</dbReference>
<dbReference type="CDD" id="cd20710">
    <property type="entry name" value="NOT1_connector"/>
    <property type="match status" value="1"/>
</dbReference>
<feature type="domain" description="CCR4-Not complex component Not1 C-terminal" evidence="2">
    <location>
        <begin position="651"/>
        <end position="1026"/>
    </location>
</feature>
<dbReference type="OrthoDB" id="1933107at2759"/>
<dbReference type="AlphaFoldDB" id="A0A183IWX4"/>
<dbReference type="GO" id="GO:0060090">
    <property type="term" value="F:molecular adaptor activity"/>
    <property type="evidence" value="ECO:0007669"/>
    <property type="project" value="TreeGrafter"/>
</dbReference>
<reference evidence="5 6" key="2">
    <citation type="submission" date="2018-11" db="EMBL/GenBank/DDBJ databases">
        <authorList>
            <consortium name="Pathogen Informatics"/>
        </authorList>
    </citation>
    <scope>NUCLEOTIDE SEQUENCE [LARGE SCALE GENOMIC DNA]</scope>
</reference>
<accession>A0A183IWX4</accession>